<dbReference type="PANTHER" id="PTHR43667:SF1">
    <property type="entry name" value="CYCLOPROPANE-FATTY-ACYL-PHOSPHOLIPID SYNTHASE"/>
    <property type="match status" value="1"/>
</dbReference>
<dbReference type="SUPFAM" id="SSF53335">
    <property type="entry name" value="S-adenosyl-L-methionine-dependent methyltransferases"/>
    <property type="match status" value="1"/>
</dbReference>
<keyword evidence="8" id="KW-1185">Reference proteome</keyword>
<dbReference type="Gene3D" id="3.40.50.150">
    <property type="entry name" value="Vaccinia Virus protein VP39"/>
    <property type="match status" value="1"/>
</dbReference>
<keyword evidence="3" id="KW-0808">Transferase</keyword>
<gene>
    <name evidence="7" type="ORF">EV666_10786</name>
</gene>
<dbReference type="AlphaFoldDB" id="A0A4R2GS79"/>
<dbReference type="PANTHER" id="PTHR43667">
    <property type="entry name" value="CYCLOPROPANE-FATTY-ACYL-PHOSPHOLIPID SYNTHASE"/>
    <property type="match status" value="1"/>
</dbReference>
<evidence type="ECO:0000256" key="5">
    <source>
        <dbReference type="ARBA" id="ARBA00023098"/>
    </source>
</evidence>
<evidence type="ECO:0000256" key="4">
    <source>
        <dbReference type="ARBA" id="ARBA00022691"/>
    </source>
</evidence>
<dbReference type="InterPro" id="IPR050723">
    <property type="entry name" value="CFA/CMAS"/>
</dbReference>
<evidence type="ECO:0000256" key="1">
    <source>
        <dbReference type="ARBA" id="ARBA00010815"/>
    </source>
</evidence>
<dbReference type="GO" id="GO:0032259">
    <property type="term" value="P:methylation"/>
    <property type="evidence" value="ECO:0007669"/>
    <property type="project" value="UniProtKB-KW"/>
</dbReference>
<evidence type="ECO:0000256" key="2">
    <source>
        <dbReference type="ARBA" id="ARBA00022603"/>
    </source>
</evidence>
<feature type="active site" evidence="6">
    <location>
        <position position="396"/>
    </location>
</feature>
<evidence type="ECO:0000313" key="8">
    <source>
        <dbReference type="Proteomes" id="UP000294881"/>
    </source>
</evidence>
<comment type="caution">
    <text evidence="7">The sequence shown here is derived from an EMBL/GenBank/DDBJ whole genome shotgun (WGS) entry which is preliminary data.</text>
</comment>
<keyword evidence="5" id="KW-0443">Lipid metabolism</keyword>
<dbReference type="InterPro" id="IPR003333">
    <property type="entry name" value="CMAS"/>
</dbReference>
<dbReference type="GO" id="GO:0008168">
    <property type="term" value="F:methyltransferase activity"/>
    <property type="evidence" value="ECO:0007669"/>
    <property type="project" value="UniProtKB-KW"/>
</dbReference>
<dbReference type="GO" id="GO:0008610">
    <property type="term" value="P:lipid biosynthetic process"/>
    <property type="evidence" value="ECO:0007669"/>
    <property type="project" value="InterPro"/>
</dbReference>
<evidence type="ECO:0000256" key="3">
    <source>
        <dbReference type="ARBA" id="ARBA00022679"/>
    </source>
</evidence>
<proteinExistence type="inferred from homology"/>
<dbReference type="Proteomes" id="UP000294881">
    <property type="component" value="Unassembled WGS sequence"/>
</dbReference>
<dbReference type="OrthoDB" id="9782855at2"/>
<comment type="similarity">
    <text evidence="1">Belongs to the CFA/CMAS family.</text>
</comment>
<keyword evidence="2" id="KW-0489">Methyltransferase</keyword>
<organism evidence="7 8">
    <name type="scientific">Camelimonas lactis</name>
    <dbReference type="NCBI Taxonomy" id="659006"/>
    <lineage>
        <taxon>Bacteria</taxon>
        <taxon>Pseudomonadati</taxon>
        <taxon>Pseudomonadota</taxon>
        <taxon>Alphaproteobacteria</taxon>
        <taxon>Hyphomicrobiales</taxon>
        <taxon>Chelatococcaceae</taxon>
        <taxon>Camelimonas</taxon>
    </lineage>
</organism>
<dbReference type="EMBL" id="SLWL01000007">
    <property type="protein sequence ID" value="TCO13059.1"/>
    <property type="molecule type" value="Genomic_DNA"/>
</dbReference>
<name>A0A4R2GS79_9HYPH</name>
<dbReference type="InterPro" id="IPR029063">
    <property type="entry name" value="SAM-dependent_MTases_sf"/>
</dbReference>
<dbReference type="Pfam" id="PF02353">
    <property type="entry name" value="CMAS"/>
    <property type="match status" value="1"/>
</dbReference>
<dbReference type="RefSeq" id="WP_132006751.1">
    <property type="nucleotide sequence ID" value="NZ_JBHUNN010000001.1"/>
</dbReference>
<dbReference type="CDD" id="cd02440">
    <property type="entry name" value="AdoMet_MTases"/>
    <property type="match status" value="1"/>
</dbReference>
<evidence type="ECO:0000313" key="7">
    <source>
        <dbReference type="EMBL" id="TCO13059.1"/>
    </source>
</evidence>
<keyword evidence="4" id="KW-0949">S-adenosyl-L-methionine</keyword>
<reference evidence="7 8" key="1">
    <citation type="submission" date="2019-03" db="EMBL/GenBank/DDBJ databases">
        <title>Genomic Encyclopedia of Type Strains, Phase IV (KMG-IV): sequencing the most valuable type-strain genomes for metagenomic binning, comparative biology and taxonomic classification.</title>
        <authorList>
            <person name="Goeker M."/>
        </authorList>
    </citation>
    <scope>NUCLEOTIDE SEQUENCE [LARGE SCALE GENOMIC DNA]</scope>
    <source>
        <strain evidence="7 8">DSM 22958</strain>
    </source>
</reference>
<sequence>MSAEKRLATLKQLLTHVRERLQLKPGFFLWDGSRVPADYPETGLGVYLGDEGVVGALVRRPSVATLANLWAAGRVDIRNGDVFDLVAAKPAVRTREFRRTLDRKLALRAGAQFLFTPRGGPWPLEDIARSAPSDGDAGENRKNISYHYDVSNDFYRLFLDERMVYTCAYYKDWANSLEQAQVDKLDMTCRRLRLQPGETFLDIGCGWGALMAHAVTCFGVTAHGVTLSEQQAQLARARFEALGIADRCTVELIDYSKLPGAERFDKISSLGMIEHVGIANYPTYFSTMQRLLKPGGLFLNHGIVRPGKSATRKKKRADFAALTRYIFPGGELETLSGTLTAMERGGFEIRDVECWREHYMRTCRAWHDRLLANRDAAIAEVGEVKYRVWLMYLAACSIAFERNNVGIYQTLGQKRLKGPSNLPPTRADLYRVV</sequence>
<dbReference type="PIRSF" id="PIRSF003085">
    <property type="entry name" value="CMAS"/>
    <property type="match status" value="1"/>
</dbReference>
<evidence type="ECO:0000256" key="6">
    <source>
        <dbReference type="PIRSR" id="PIRSR003085-1"/>
    </source>
</evidence>
<accession>A0A4R2GS79</accession>
<protein>
    <submittedName>
        <fullName evidence="7">Cyclopropane-fatty-acyl-phospholipid synthase</fullName>
    </submittedName>
</protein>